<name>A0A7U3VH08_9MAGN</name>
<comment type="subunit">
    <text evidence="2 4">Homodimer.</text>
</comment>
<evidence type="ECO:0000256" key="3">
    <source>
        <dbReference type="ARBA" id="ARBA00022525"/>
    </source>
</evidence>
<dbReference type="InterPro" id="IPR044859">
    <property type="entry name" value="Allene_oxi_cyc_Dirigent"/>
</dbReference>
<dbReference type="InterPro" id="IPR004265">
    <property type="entry name" value="Dirigent"/>
</dbReference>
<keyword evidence="4" id="KW-0052">Apoplast</keyword>
<comment type="subcellular location">
    <subcellularLocation>
        <location evidence="4">Secreted</location>
        <location evidence="4">Extracellular space</location>
        <location evidence="4">Apoplast</location>
    </subcellularLocation>
</comment>
<evidence type="ECO:0000256" key="4">
    <source>
        <dbReference type="RuleBase" id="RU363099"/>
    </source>
</evidence>
<feature type="chain" id="PRO_5031589496" description="Dirigent protein" evidence="4">
    <location>
        <begin position="27"/>
        <end position="180"/>
    </location>
</feature>
<dbReference type="AlphaFoldDB" id="A0A7U3VH08"/>
<dbReference type="PANTHER" id="PTHR21495">
    <property type="entry name" value="NUCLEOPORIN-RELATED"/>
    <property type="match status" value="1"/>
</dbReference>
<feature type="signal peptide" evidence="4">
    <location>
        <begin position="1"/>
        <end position="26"/>
    </location>
</feature>
<evidence type="ECO:0000256" key="1">
    <source>
        <dbReference type="ARBA" id="ARBA00010746"/>
    </source>
</evidence>
<dbReference type="Pfam" id="PF03018">
    <property type="entry name" value="Dirigent"/>
    <property type="match status" value="1"/>
</dbReference>
<accession>A0A7U3VH08</accession>
<organism evidence="5">
    <name type="scientific">Kadsura heteroclita</name>
    <dbReference type="NCBI Taxonomy" id="124781"/>
    <lineage>
        <taxon>Eukaryota</taxon>
        <taxon>Viridiplantae</taxon>
        <taxon>Streptophyta</taxon>
        <taxon>Embryophyta</taxon>
        <taxon>Tracheophyta</taxon>
        <taxon>Spermatophyta</taxon>
        <taxon>Magnoliopsida</taxon>
        <taxon>Austrobaileyales</taxon>
        <taxon>Schisandraceae</taxon>
        <taxon>Kadsura</taxon>
    </lineage>
</organism>
<dbReference type="EMBL" id="MT725666">
    <property type="protein sequence ID" value="QQM18936.1"/>
    <property type="molecule type" value="mRNA"/>
</dbReference>
<dbReference type="GO" id="GO:0009699">
    <property type="term" value="P:phenylpropanoid biosynthetic process"/>
    <property type="evidence" value="ECO:0007669"/>
    <property type="project" value="UniProtKB-ARBA"/>
</dbReference>
<evidence type="ECO:0000256" key="2">
    <source>
        <dbReference type="ARBA" id="ARBA00011738"/>
    </source>
</evidence>
<proteinExistence type="evidence at transcript level"/>
<keyword evidence="3 4" id="KW-0964">Secreted</keyword>
<reference evidence="5" key="1">
    <citation type="journal article" date="2020" name="Not Bot Hort Agrobot Cluj">
        <title>Transcriptome analysis to identify genes involved in lignan, sesquiterpenoid and triterpenoid biosynthesis in medicinal plant Kadsura heteroclita.</title>
        <authorList>
            <person name="Zhang X."/>
            <person name="Li C."/>
            <person name="Chio C."/>
            <person name="Kameshwar A.K.S."/>
            <person name="Ma T."/>
            <person name="Qin W."/>
        </authorList>
    </citation>
    <scope>NUCLEOTIDE SEQUENCE</scope>
</reference>
<dbReference type="Gene3D" id="2.40.480.10">
    <property type="entry name" value="Allene oxide cyclase-like"/>
    <property type="match status" value="1"/>
</dbReference>
<comment type="function">
    <text evidence="4">Dirigent proteins impart stereoselectivity on the phenoxy radical-coupling reaction, yielding optically active lignans from two molecules of coniferyl alcohol in the biosynthesis of lignans, flavonolignans, and alkaloids and thus plays a central role in plant secondary metabolism.</text>
</comment>
<dbReference type="GO" id="GO:0048046">
    <property type="term" value="C:apoplast"/>
    <property type="evidence" value="ECO:0007669"/>
    <property type="project" value="UniProtKB-SubCell"/>
</dbReference>
<evidence type="ECO:0000313" key="5">
    <source>
        <dbReference type="EMBL" id="QQM18936.1"/>
    </source>
</evidence>
<sequence>MAGGKSSQLFFILLLAIIVSSGPAVAGKPTKITRLQFYMHDIHSGRTPTAVRVAPSRPLNFSGDNPMAAMFGSIYVADNKLTSSPDINSTLVGRAQGIYAVASLGWEMSLHMMLTYTFKQFNDSSFSVIGRNPVMSPVREFPISGGTGVFRLARGYCFAQTNSTSGMDAVVGYNVTLFHY</sequence>
<keyword evidence="4" id="KW-0732">Signal</keyword>
<comment type="similarity">
    <text evidence="1 4">Belongs to the plant dirigent protein family.</text>
</comment>
<protein>
    <recommendedName>
        <fullName evidence="4">Dirigent protein</fullName>
    </recommendedName>
</protein>